<evidence type="ECO:0000256" key="1">
    <source>
        <dbReference type="ARBA" id="ARBA00003365"/>
    </source>
</evidence>
<dbReference type="Pfam" id="PF00290">
    <property type="entry name" value="Trp_syntA"/>
    <property type="match status" value="1"/>
</dbReference>
<keyword evidence="4 9" id="KW-0028">Amino-acid biosynthesis</keyword>
<protein>
    <recommendedName>
        <fullName evidence="9">Tryptophan synthase alpha chain</fullName>
        <ecNumber evidence="9">4.2.1.20</ecNumber>
    </recommendedName>
</protein>
<dbReference type="InterPro" id="IPR002028">
    <property type="entry name" value="Trp_synthase_suA"/>
</dbReference>
<dbReference type="Gene3D" id="3.20.20.70">
    <property type="entry name" value="Aldolase class I"/>
    <property type="match status" value="1"/>
</dbReference>
<keyword evidence="7 9" id="KW-0456">Lyase</keyword>
<reference evidence="11 12" key="1">
    <citation type="submission" date="2019-08" db="EMBL/GenBank/DDBJ databases">
        <title>In-depth cultivation of the pig gut microbiome towards novel bacterial diversity and tailored functional studies.</title>
        <authorList>
            <person name="Wylensek D."/>
            <person name="Hitch T.C.A."/>
            <person name="Clavel T."/>
        </authorList>
    </citation>
    <scope>NUCLEOTIDE SEQUENCE [LARGE SCALE GENOMIC DNA]</scope>
    <source>
        <strain evidence="11 12">WB03_NA08</strain>
    </source>
</reference>
<dbReference type="GO" id="GO:0005829">
    <property type="term" value="C:cytosol"/>
    <property type="evidence" value="ECO:0007669"/>
    <property type="project" value="TreeGrafter"/>
</dbReference>
<dbReference type="RefSeq" id="WP_154543922.1">
    <property type="nucleotide sequence ID" value="NZ_VULO01000004.1"/>
</dbReference>
<feature type="active site" description="Proton acceptor" evidence="9">
    <location>
        <position position="52"/>
    </location>
</feature>
<evidence type="ECO:0000256" key="2">
    <source>
        <dbReference type="ARBA" id="ARBA00004733"/>
    </source>
</evidence>
<dbReference type="InterPro" id="IPR011060">
    <property type="entry name" value="RibuloseP-bd_barrel"/>
</dbReference>
<evidence type="ECO:0000313" key="12">
    <source>
        <dbReference type="Proteomes" id="UP000470875"/>
    </source>
</evidence>
<feature type="active site" description="Proton acceptor" evidence="9">
    <location>
        <position position="63"/>
    </location>
</feature>
<dbReference type="AlphaFoldDB" id="A0A6N7VQI1"/>
<keyword evidence="6 9" id="KW-0057">Aromatic amino acid biosynthesis</keyword>
<comment type="pathway">
    <text evidence="2 9">Amino-acid biosynthesis; L-tryptophan biosynthesis; L-tryptophan from chorismate: step 5/5.</text>
</comment>
<evidence type="ECO:0000256" key="5">
    <source>
        <dbReference type="ARBA" id="ARBA00022822"/>
    </source>
</evidence>
<dbReference type="FunFam" id="3.20.20.70:FF:000037">
    <property type="entry name" value="Tryptophan synthase alpha chain"/>
    <property type="match status" value="1"/>
</dbReference>
<dbReference type="GO" id="GO:0004834">
    <property type="term" value="F:tryptophan synthase activity"/>
    <property type="evidence" value="ECO:0007669"/>
    <property type="project" value="UniProtKB-UniRule"/>
</dbReference>
<sequence length="270" mass="29021">MRQQYQSGPVIDRELALGNAALVGYLPIGFPTIKQSIKSAQVMLENGVDIIELGFPYTDPAMDGPVIQQATTVALERGTHLEDLLDAVEALSASAPILSMTYWNPVHWYGVDRFAQAFSVAGGAGLITPDLPPEEAAQWIEASDKYDLERVFLAAPSSSAERLKTIATASQGWVYAASTMGVTGQRASVDVRTRDLVQRCRDAGAKRVCVGLGVSNGQQARDIADYADGVIVGSAFIKPLLSEPFERAILRIADLAQELKDGVTRTKVKA</sequence>
<dbReference type="UniPathway" id="UPA00035">
    <property type="reaction ID" value="UER00044"/>
</dbReference>
<dbReference type="PANTHER" id="PTHR43406">
    <property type="entry name" value="TRYPTOPHAN SYNTHASE, ALPHA CHAIN"/>
    <property type="match status" value="1"/>
</dbReference>
<comment type="similarity">
    <text evidence="9 10">Belongs to the TrpA family.</text>
</comment>
<dbReference type="HAMAP" id="MF_00131">
    <property type="entry name" value="Trp_synth_alpha"/>
    <property type="match status" value="1"/>
</dbReference>
<evidence type="ECO:0000256" key="6">
    <source>
        <dbReference type="ARBA" id="ARBA00023141"/>
    </source>
</evidence>
<dbReference type="SUPFAM" id="SSF51366">
    <property type="entry name" value="Ribulose-phoshate binding barrel"/>
    <property type="match status" value="1"/>
</dbReference>
<evidence type="ECO:0000256" key="4">
    <source>
        <dbReference type="ARBA" id="ARBA00022605"/>
    </source>
</evidence>
<evidence type="ECO:0000256" key="10">
    <source>
        <dbReference type="RuleBase" id="RU003662"/>
    </source>
</evidence>
<dbReference type="NCBIfam" id="TIGR00262">
    <property type="entry name" value="trpA"/>
    <property type="match status" value="1"/>
</dbReference>
<dbReference type="EC" id="4.2.1.20" evidence="9"/>
<comment type="catalytic activity">
    <reaction evidence="8 9">
        <text>(1S,2R)-1-C-(indol-3-yl)glycerol 3-phosphate + L-serine = D-glyceraldehyde 3-phosphate + L-tryptophan + H2O</text>
        <dbReference type="Rhea" id="RHEA:10532"/>
        <dbReference type="ChEBI" id="CHEBI:15377"/>
        <dbReference type="ChEBI" id="CHEBI:33384"/>
        <dbReference type="ChEBI" id="CHEBI:57912"/>
        <dbReference type="ChEBI" id="CHEBI:58866"/>
        <dbReference type="ChEBI" id="CHEBI:59776"/>
        <dbReference type="EC" id="4.2.1.20"/>
    </reaction>
</comment>
<dbReference type="EMBL" id="VULO01000004">
    <property type="protein sequence ID" value="MSS83997.1"/>
    <property type="molecule type" value="Genomic_DNA"/>
</dbReference>
<dbReference type="InterPro" id="IPR013785">
    <property type="entry name" value="Aldolase_TIM"/>
</dbReference>
<comment type="function">
    <text evidence="1 9">The alpha subunit is responsible for the aldol cleavage of indoleglycerol phosphate to indole and glyceraldehyde 3-phosphate.</text>
</comment>
<evidence type="ECO:0000256" key="7">
    <source>
        <dbReference type="ARBA" id="ARBA00023239"/>
    </source>
</evidence>
<keyword evidence="12" id="KW-1185">Reference proteome</keyword>
<comment type="caution">
    <text evidence="11">The sequence shown here is derived from an EMBL/GenBank/DDBJ whole genome shotgun (WGS) entry which is preliminary data.</text>
</comment>
<organism evidence="11 12">
    <name type="scientific">Scrofimicrobium canadense</name>
    <dbReference type="NCBI Taxonomy" id="2652290"/>
    <lineage>
        <taxon>Bacteria</taxon>
        <taxon>Bacillati</taxon>
        <taxon>Actinomycetota</taxon>
        <taxon>Actinomycetes</taxon>
        <taxon>Actinomycetales</taxon>
        <taxon>Actinomycetaceae</taxon>
        <taxon>Scrofimicrobium</taxon>
    </lineage>
</organism>
<dbReference type="CDD" id="cd04724">
    <property type="entry name" value="Tryptophan_synthase_alpha"/>
    <property type="match status" value="1"/>
</dbReference>
<proteinExistence type="inferred from homology"/>
<accession>A0A6N7VQI1</accession>
<dbReference type="Proteomes" id="UP000470875">
    <property type="component" value="Unassembled WGS sequence"/>
</dbReference>
<comment type="subunit">
    <text evidence="3 9">Tetramer of two alpha and two beta chains.</text>
</comment>
<evidence type="ECO:0000256" key="8">
    <source>
        <dbReference type="ARBA" id="ARBA00049047"/>
    </source>
</evidence>
<evidence type="ECO:0000313" key="11">
    <source>
        <dbReference type="EMBL" id="MSS83997.1"/>
    </source>
</evidence>
<dbReference type="PANTHER" id="PTHR43406:SF1">
    <property type="entry name" value="TRYPTOPHAN SYNTHASE ALPHA CHAIN, CHLOROPLASTIC"/>
    <property type="match status" value="1"/>
</dbReference>
<keyword evidence="5 9" id="KW-0822">Tryptophan biosynthesis</keyword>
<evidence type="ECO:0000256" key="9">
    <source>
        <dbReference type="HAMAP-Rule" id="MF_00131"/>
    </source>
</evidence>
<gene>
    <name evidence="9" type="primary">trpA</name>
    <name evidence="11" type="ORF">FYJ24_04295</name>
</gene>
<evidence type="ECO:0000256" key="3">
    <source>
        <dbReference type="ARBA" id="ARBA00011270"/>
    </source>
</evidence>
<name>A0A6N7VQI1_9ACTO</name>